<reference evidence="2" key="1">
    <citation type="submission" date="2014-09" db="EMBL/GenBank/DDBJ databases">
        <authorList>
            <person name="Sharma Rahul"/>
            <person name="Thines Marco"/>
        </authorList>
    </citation>
    <scope>NUCLEOTIDE SEQUENCE [LARGE SCALE GENOMIC DNA]</scope>
</reference>
<accession>A0A0P1AGJ2</accession>
<keyword evidence="2" id="KW-1185">Reference proteome</keyword>
<dbReference type="RefSeq" id="XP_024576149.1">
    <property type="nucleotide sequence ID" value="XM_024725365.1"/>
</dbReference>
<organism evidence="1 2">
    <name type="scientific">Plasmopara halstedii</name>
    <name type="common">Downy mildew of sunflower</name>
    <dbReference type="NCBI Taxonomy" id="4781"/>
    <lineage>
        <taxon>Eukaryota</taxon>
        <taxon>Sar</taxon>
        <taxon>Stramenopiles</taxon>
        <taxon>Oomycota</taxon>
        <taxon>Peronosporomycetes</taxon>
        <taxon>Peronosporales</taxon>
        <taxon>Peronosporaceae</taxon>
        <taxon>Plasmopara</taxon>
    </lineage>
</organism>
<proteinExistence type="predicted"/>
<dbReference type="GeneID" id="36405071"/>
<evidence type="ECO:0000313" key="2">
    <source>
        <dbReference type="Proteomes" id="UP000054928"/>
    </source>
</evidence>
<dbReference type="AlphaFoldDB" id="A0A0P1AGJ2"/>
<evidence type="ECO:0000313" key="1">
    <source>
        <dbReference type="EMBL" id="CEG39780.1"/>
    </source>
</evidence>
<keyword evidence="1" id="KW-0808">Transferase</keyword>
<dbReference type="EMBL" id="CCYD01000442">
    <property type="protein sequence ID" value="CEG39780.1"/>
    <property type="molecule type" value="Genomic_DNA"/>
</dbReference>
<keyword evidence="1" id="KW-0418">Kinase</keyword>
<name>A0A0P1AGJ2_PLAHL</name>
<protein>
    <submittedName>
        <fullName evidence="1">Camkk camkk-meta protein kinase</fullName>
    </submittedName>
</protein>
<dbReference type="GO" id="GO:0016301">
    <property type="term" value="F:kinase activity"/>
    <property type="evidence" value="ECO:0007669"/>
    <property type="project" value="UniProtKB-KW"/>
</dbReference>
<sequence>MSLWCRANDSDESDYSDVECDVDVDATLKYLITAPNQLDLISQDDEEIAPIITQKASLKSVMDLLSSGVQGKSLTLESLASMASASSKTPVSLLDIGQVYSWRTA</sequence>
<dbReference type="Proteomes" id="UP000054928">
    <property type="component" value="Unassembled WGS sequence"/>
</dbReference>